<evidence type="ECO:0000313" key="2">
    <source>
        <dbReference type="EMBL" id="MEQ2545092.1"/>
    </source>
</evidence>
<sequence length="605" mass="66048">MKTVELLAPAKDYASAVAAVDYGADAVYIGGAKFGARQAAGNSAEEIARVVEYACRYGVRVHAALNTLVWDDELEEAERQARELIAAGVDALIVQDMALRRMSLPVELHASTQVCNSTPEGARFLGEAGFARVILERNLSLDEIRAICSATAAEVECFVHGAICVGFSGRCFLSRSMSGRSGNRGACSQPCRLVWDLTDGRGRTYIAGKHLLSVRDMNLSHRIGDLLDAGVTSFKIEGRLKDTNYIKNVVAYYRRAVDEALAVRPGFVRSSAGESVPDFTPDPSKSFTRGESEYFFAGKRPGVASFDTPKAVGEYVGRVAKVFGNGFTLLGEAELAPGDGICFITPHGVTGTNVNAAEGRRIVPNRMEGIVAGAEVYRNSDRLFNLRLERSRTRRVIPATAVAEVSAEGFAITYTDCEGVTASAACTVPLDRAKNPGANASALRVQAMKSGDTIFAVRDAEVRGAEWFVPASLAAEVRREALSALDEARRNRPLEHRILPENPAARYPSERLTAEENVTNRLAEAFYRDHGVREIERGLDLAPTTAGYRVMRSAYCIRREIGECLRERPRLRGDLYLEHGAHRYRLEFDCAACEMSLIDCTKNLK</sequence>
<dbReference type="EMBL" id="JBBMFL010000009">
    <property type="protein sequence ID" value="MEQ2545092.1"/>
    <property type="molecule type" value="Genomic_DNA"/>
</dbReference>
<proteinExistence type="predicted"/>
<dbReference type="Proteomes" id="UP001460202">
    <property type="component" value="Unassembled WGS sequence"/>
</dbReference>
<gene>
    <name evidence="2" type="ORF">WMO46_09055</name>
</gene>
<dbReference type="RefSeq" id="WP_349094215.1">
    <property type="nucleotide sequence ID" value="NZ_JBBMFL010000009.1"/>
</dbReference>
<dbReference type="InterPro" id="IPR051454">
    <property type="entry name" value="RNA/ubiquinone_mod_enzymes"/>
</dbReference>
<feature type="domain" description="Peptidase U32 collagenase" evidence="1">
    <location>
        <begin position="376"/>
        <end position="489"/>
    </location>
</feature>
<dbReference type="SUPFAM" id="SSF51366">
    <property type="entry name" value="Ribulose-phoshate binding barrel"/>
    <property type="match status" value="1"/>
</dbReference>
<name>A0ABV1GXF5_9BACT</name>
<evidence type="ECO:0000259" key="1">
    <source>
        <dbReference type="Pfam" id="PF12392"/>
    </source>
</evidence>
<keyword evidence="3" id="KW-1185">Reference proteome</keyword>
<protein>
    <submittedName>
        <fullName evidence="2">U32 family peptidase</fullName>
    </submittedName>
</protein>
<dbReference type="InterPro" id="IPR020988">
    <property type="entry name" value="Pept_U32_collagenase"/>
</dbReference>
<dbReference type="PANTHER" id="PTHR30217">
    <property type="entry name" value="PEPTIDASE U32 FAMILY"/>
    <property type="match status" value="1"/>
</dbReference>
<dbReference type="Pfam" id="PF01136">
    <property type="entry name" value="Peptidase_U32"/>
    <property type="match status" value="1"/>
</dbReference>
<comment type="caution">
    <text evidence="2">The sequence shown here is derived from an EMBL/GenBank/DDBJ whole genome shotgun (WGS) entry which is preliminary data.</text>
</comment>
<dbReference type="PROSITE" id="PS01276">
    <property type="entry name" value="PEPTIDASE_U32"/>
    <property type="match status" value="1"/>
</dbReference>
<organism evidence="2 3">
    <name type="scientific">Alistipes intestinihominis</name>
    <dbReference type="NCBI Taxonomy" id="3133172"/>
    <lineage>
        <taxon>Bacteria</taxon>
        <taxon>Pseudomonadati</taxon>
        <taxon>Bacteroidota</taxon>
        <taxon>Bacteroidia</taxon>
        <taxon>Bacteroidales</taxon>
        <taxon>Rikenellaceae</taxon>
        <taxon>Alistipes</taxon>
    </lineage>
</organism>
<evidence type="ECO:0000313" key="3">
    <source>
        <dbReference type="Proteomes" id="UP001460202"/>
    </source>
</evidence>
<dbReference type="Pfam" id="PF12392">
    <property type="entry name" value="DUF3656"/>
    <property type="match status" value="1"/>
</dbReference>
<dbReference type="InterPro" id="IPR001539">
    <property type="entry name" value="Peptidase_U32"/>
</dbReference>
<dbReference type="PANTHER" id="PTHR30217:SF10">
    <property type="entry name" value="23S RRNA 5-HYDROXYCYTIDINE C2501 SYNTHASE"/>
    <property type="match status" value="1"/>
</dbReference>
<accession>A0ABV1GXF5</accession>
<dbReference type="CDD" id="cd00945">
    <property type="entry name" value="Aldolase_Class_I"/>
    <property type="match status" value="1"/>
</dbReference>
<dbReference type="InterPro" id="IPR011060">
    <property type="entry name" value="RibuloseP-bd_barrel"/>
</dbReference>
<reference evidence="2 3" key="1">
    <citation type="submission" date="2024-03" db="EMBL/GenBank/DDBJ databases">
        <title>Human intestinal bacterial collection.</title>
        <authorList>
            <person name="Pauvert C."/>
            <person name="Hitch T.C.A."/>
            <person name="Clavel T."/>
        </authorList>
    </citation>
    <scope>NUCLEOTIDE SEQUENCE [LARGE SCALE GENOMIC DNA]</scope>
    <source>
        <strain evidence="2 3">CLA-KB-H122</strain>
    </source>
</reference>